<dbReference type="InterPro" id="IPR023214">
    <property type="entry name" value="HAD_sf"/>
</dbReference>
<evidence type="ECO:0000256" key="3">
    <source>
        <dbReference type="ARBA" id="ARBA00006171"/>
    </source>
</evidence>
<dbReference type="EMBL" id="SRMF01000008">
    <property type="protein sequence ID" value="TGG91561.1"/>
    <property type="molecule type" value="Genomic_DNA"/>
</dbReference>
<reference evidence="5 6" key="1">
    <citation type="submission" date="2019-04" db="EMBL/GenBank/DDBJ databases">
        <title>Natronospirillum operosus gen. nov., sp. nov., a haloalkaliphilic satellite isolated from decaying biomass of laboratory culture of cyanobacterium Geitlerinema sp. and proposal of Natronospirillaceae fam. nov. and Saccharospirillaceae fam. nov.</title>
        <authorList>
            <person name="Kevbrin V."/>
            <person name="Boltyanskaya Y."/>
            <person name="Koziaeva V."/>
            <person name="Grouzdev D.S."/>
            <person name="Park M."/>
            <person name="Cho J."/>
        </authorList>
    </citation>
    <scope>NUCLEOTIDE SEQUENCE [LARGE SCALE GENOMIC DNA]</scope>
    <source>
        <strain evidence="5 6">G-116</strain>
    </source>
</reference>
<dbReference type="InterPro" id="IPR023198">
    <property type="entry name" value="PGP-like_dom2"/>
</dbReference>
<comment type="pathway">
    <text evidence="2">Organic acid metabolism; glycolate biosynthesis; glycolate from 2-phosphoglycolate: step 1/1.</text>
</comment>
<dbReference type="SUPFAM" id="SSF56784">
    <property type="entry name" value="HAD-like"/>
    <property type="match status" value="1"/>
</dbReference>
<dbReference type="Pfam" id="PF00702">
    <property type="entry name" value="Hydrolase"/>
    <property type="match status" value="1"/>
</dbReference>
<dbReference type="GO" id="GO:0006281">
    <property type="term" value="P:DNA repair"/>
    <property type="evidence" value="ECO:0007669"/>
    <property type="project" value="TreeGrafter"/>
</dbReference>
<comment type="caution">
    <text evidence="5">The sequence shown here is derived from an EMBL/GenBank/DDBJ whole genome shotgun (WGS) entry which is preliminary data.</text>
</comment>
<dbReference type="Gene3D" id="1.10.150.240">
    <property type="entry name" value="Putative phosphatase, domain 2"/>
    <property type="match status" value="1"/>
</dbReference>
<comment type="catalytic activity">
    <reaction evidence="1">
        <text>2-phosphoglycolate + H2O = glycolate + phosphate</text>
        <dbReference type="Rhea" id="RHEA:14369"/>
        <dbReference type="ChEBI" id="CHEBI:15377"/>
        <dbReference type="ChEBI" id="CHEBI:29805"/>
        <dbReference type="ChEBI" id="CHEBI:43474"/>
        <dbReference type="ChEBI" id="CHEBI:58033"/>
        <dbReference type="EC" id="3.1.3.18"/>
    </reaction>
</comment>
<dbReference type="InterPro" id="IPR036412">
    <property type="entry name" value="HAD-like_sf"/>
</dbReference>
<comment type="similarity">
    <text evidence="3">Belongs to the HAD-like hydrolase superfamily. CbbY/CbbZ/Gph/YieH family.</text>
</comment>
<dbReference type="RefSeq" id="WP_135484345.1">
    <property type="nucleotide sequence ID" value="NZ_SRMF01000008.1"/>
</dbReference>
<dbReference type="FunFam" id="3.40.50.1000:FF:000022">
    <property type="entry name" value="Phosphoglycolate phosphatase"/>
    <property type="match status" value="1"/>
</dbReference>
<evidence type="ECO:0000256" key="4">
    <source>
        <dbReference type="ARBA" id="ARBA00013078"/>
    </source>
</evidence>
<dbReference type="SFLD" id="SFLDS00003">
    <property type="entry name" value="Haloacid_Dehalogenase"/>
    <property type="match status" value="1"/>
</dbReference>
<dbReference type="EC" id="3.1.3.18" evidence="4"/>
<dbReference type="InterPro" id="IPR006439">
    <property type="entry name" value="HAD-SF_hydro_IA"/>
</dbReference>
<evidence type="ECO:0000256" key="1">
    <source>
        <dbReference type="ARBA" id="ARBA00000830"/>
    </source>
</evidence>
<dbReference type="SFLD" id="SFLDG01135">
    <property type="entry name" value="C1.5.6:_HAD__Beta-PGM__Phospha"/>
    <property type="match status" value="1"/>
</dbReference>
<dbReference type="GO" id="GO:0008967">
    <property type="term" value="F:phosphoglycolate phosphatase activity"/>
    <property type="evidence" value="ECO:0007669"/>
    <property type="project" value="UniProtKB-EC"/>
</dbReference>
<evidence type="ECO:0000313" key="6">
    <source>
        <dbReference type="Proteomes" id="UP000297475"/>
    </source>
</evidence>
<dbReference type="PANTHER" id="PTHR43434:SF1">
    <property type="entry name" value="PHOSPHOGLYCOLATE PHOSPHATASE"/>
    <property type="match status" value="1"/>
</dbReference>
<sequence length="220" mass="24386">MRLKAVLFDLDGTLVDSVPGLHQAVDQVLQARQGRTCTVDEVRRWVGNGPRVLMQRALGENSATEELSAALTEFEQAYARTVFNGQLYPGVTEGLTRLRAAGLHLACLTNKPWPFTLPILHHLDIADCFATVICGDQIHKPKPHPESLTLACERLEVSIEEAMMVGDSVNDLAPAQELNMPRVAVTYGYHQGEDLTRFRPDLLADDFTAVVSFALQRQHQ</sequence>
<dbReference type="AlphaFoldDB" id="A0A4Z0WAX6"/>
<dbReference type="Proteomes" id="UP000297475">
    <property type="component" value="Unassembled WGS sequence"/>
</dbReference>
<dbReference type="OrthoDB" id="9776368at2"/>
<dbReference type="InterPro" id="IPR050155">
    <property type="entry name" value="HAD-like_hydrolase_sf"/>
</dbReference>
<proteinExistence type="inferred from homology"/>
<dbReference type="Gene3D" id="3.40.50.1000">
    <property type="entry name" value="HAD superfamily/HAD-like"/>
    <property type="match status" value="1"/>
</dbReference>
<name>A0A4Z0WAX6_9GAMM</name>
<keyword evidence="6" id="KW-1185">Reference proteome</keyword>
<dbReference type="SFLD" id="SFLDG01129">
    <property type="entry name" value="C1.5:_HAD__Beta-PGM__Phosphata"/>
    <property type="match status" value="1"/>
</dbReference>
<dbReference type="PRINTS" id="PR00413">
    <property type="entry name" value="HADHALOGNASE"/>
</dbReference>
<gene>
    <name evidence="5" type="primary">gph</name>
    <name evidence="5" type="ORF">E4656_16155</name>
</gene>
<dbReference type="PANTHER" id="PTHR43434">
    <property type="entry name" value="PHOSPHOGLYCOLATE PHOSPHATASE"/>
    <property type="match status" value="1"/>
</dbReference>
<dbReference type="GO" id="GO:0005829">
    <property type="term" value="C:cytosol"/>
    <property type="evidence" value="ECO:0007669"/>
    <property type="project" value="TreeGrafter"/>
</dbReference>
<evidence type="ECO:0000313" key="5">
    <source>
        <dbReference type="EMBL" id="TGG91561.1"/>
    </source>
</evidence>
<protein>
    <recommendedName>
        <fullName evidence="4">phosphoglycolate phosphatase</fullName>
        <ecNumber evidence="4">3.1.3.18</ecNumber>
    </recommendedName>
</protein>
<organism evidence="5 6">
    <name type="scientific">Natronospirillum operosum</name>
    <dbReference type="NCBI Taxonomy" id="2759953"/>
    <lineage>
        <taxon>Bacteria</taxon>
        <taxon>Pseudomonadati</taxon>
        <taxon>Pseudomonadota</taxon>
        <taxon>Gammaproteobacteria</taxon>
        <taxon>Oceanospirillales</taxon>
        <taxon>Natronospirillaceae</taxon>
        <taxon>Natronospirillum</taxon>
    </lineage>
</organism>
<accession>A0A4Z0WAX6</accession>
<keyword evidence="5" id="KW-0378">Hydrolase</keyword>
<evidence type="ECO:0000256" key="2">
    <source>
        <dbReference type="ARBA" id="ARBA00004818"/>
    </source>
</evidence>